<evidence type="ECO:0000313" key="3">
    <source>
        <dbReference type="Proteomes" id="UP000245207"/>
    </source>
</evidence>
<keyword evidence="3" id="KW-1185">Reference proteome</keyword>
<evidence type="ECO:0000256" key="1">
    <source>
        <dbReference type="SAM" id="MobiDB-lite"/>
    </source>
</evidence>
<comment type="caution">
    <text evidence="2">The sequence shown here is derived from an EMBL/GenBank/DDBJ whole genome shotgun (WGS) entry which is preliminary data.</text>
</comment>
<dbReference type="EMBL" id="PKPP01003464">
    <property type="protein sequence ID" value="PWA69330.1"/>
    <property type="molecule type" value="Genomic_DNA"/>
</dbReference>
<name>A0A2U1N749_ARTAN</name>
<organism evidence="2 3">
    <name type="scientific">Artemisia annua</name>
    <name type="common">Sweet wormwood</name>
    <dbReference type="NCBI Taxonomy" id="35608"/>
    <lineage>
        <taxon>Eukaryota</taxon>
        <taxon>Viridiplantae</taxon>
        <taxon>Streptophyta</taxon>
        <taxon>Embryophyta</taxon>
        <taxon>Tracheophyta</taxon>
        <taxon>Spermatophyta</taxon>
        <taxon>Magnoliopsida</taxon>
        <taxon>eudicotyledons</taxon>
        <taxon>Gunneridae</taxon>
        <taxon>Pentapetalae</taxon>
        <taxon>asterids</taxon>
        <taxon>campanulids</taxon>
        <taxon>Asterales</taxon>
        <taxon>Asteraceae</taxon>
        <taxon>Asteroideae</taxon>
        <taxon>Anthemideae</taxon>
        <taxon>Artemisiinae</taxon>
        <taxon>Artemisia</taxon>
    </lineage>
</organism>
<dbReference type="PANTHER" id="PTHR19328">
    <property type="entry name" value="HEDGEHOG-INTERACTING PROTEIN"/>
    <property type="match status" value="1"/>
</dbReference>
<reference evidence="2 3" key="1">
    <citation type="journal article" date="2018" name="Mol. Plant">
        <title>The genome of Artemisia annua provides insight into the evolution of Asteraceae family and artemisinin biosynthesis.</title>
        <authorList>
            <person name="Shen Q."/>
            <person name="Zhang L."/>
            <person name="Liao Z."/>
            <person name="Wang S."/>
            <person name="Yan T."/>
            <person name="Shi P."/>
            <person name="Liu M."/>
            <person name="Fu X."/>
            <person name="Pan Q."/>
            <person name="Wang Y."/>
            <person name="Lv Z."/>
            <person name="Lu X."/>
            <person name="Zhang F."/>
            <person name="Jiang W."/>
            <person name="Ma Y."/>
            <person name="Chen M."/>
            <person name="Hao X."/>
            <person name="Li L."/>
            <person name="Tang Y."/>
            <person name="Lv G."/>
            <person name="Zhou Y."/>
            <person name="Sun X."/>
            <person name="Brodelius P.E."/>
            <person name="Rose J.K.C."/>
            <person name="Tang K."/>
        </authorList>
    </citation>
    <scope>NUCLEOTIDE SEQUENCE [LARGE SCALE GENOMIC DNA]</scope>
    <source>
        <strain evidence="3">cv. Huhao1</strain>
        <tissue evidence="2">Leaf</tissue>
    </source>
</reference>
<sequence>MEEGVDSPMSSFGVAIQSQKFGAHGDTSNSSMSGNVAANHVTNSFNDPTSSVLQCDWCDDTLYSKGWLLVGITENEMYVKFLVYHKNDYEEVDVITKNENYRWRVYKGDTLYTLEQATPGGNTSARSINPIFPNEGSASITRGFFYRSTTDPCLSGSYLFGDLHAHNMWAGIEKTENSDNVMTIGITFVFVLGSEPASGYLFSLAQDNNKDVYFLSSSGVYRIVPPSRCGYTCDLESTTTGPNPAPPSPRGSSANMLKDGGGDGGVGNSGDGGGGDDADGGDGGDGGGSGGGGNGAESGYP</sequence>
<dbReference type="PANTHER" id="PTHR19328:SF13">
    <property type="entry name" value="HIPL1 PROTEIN"/>
    <property type="match status" value="1"/>
</dbReference>
<feature type="compositionally biased region" description="Gly residues" evidence="1">
    <location>
        <begin position="262"/>
        <end position="273"/>
    </location>
</feature>
<protein>
    <submittedName>
        <fullName evidence="2">Catalytic domain-containing protein</fullName>
    </submittedName>
</protein>
<proteinExistence type="predicted"/>
<feature type="region of interest" description="Disordered" evidence="1">
    <location>
        <begin position="235"/>
        <end position="301"/>
    </location>
</feature>
<dbReference type="STRING" id="35608.A0A2U1N749"/>
<dbReference type="OrthoDB" id="10266706at2759"/>
<dbReference type="InterPro" id="IPR011042">
    <property type="entry name" value="6-blade_b-propeller_TolB-like"/>
</dbReference>
<evidence type="ECO:0000313" key="2">
    <source>
        <dbReference type="EMBL" id="PWA69330.1"/>
    </source>
</evidence>
<dbReference type="Proteomes" id="UP000245207">
    <property type="component" value="Unassembled WGS sequence"/>
</dbReference>
<gene>
    <name evidence="2" type="ORF">CTI12_AA302280</name>
</gene>
<dbReference type="Gene3D" id="2.120.10.30">
    <property type="entry name" value="TolB, C-terminal domain"/>
    <property type="match status" value="1"/>
</dbReference>
<feature type="compositionally biased region" description="Gly residues" evidence="1">
    <location>
        <begin position="283"/>
        <end position="301"/>
    </location>
</feature>
<dbReference type="AlphaFoldDB" id="A0A2U1N749"/>
<accession>A0A2U1N749</accession>